<proteinExistence type="inferred from homology"/>
<dbReference type="InterPro" id="IPR013332">
    <property type="entry name" value="KPR_N"/>
</dbReference>
<comment type="catalytic activity">
    <reaction evidence="4">
        <text>(R)-pantoate + NADP(+) = 2-dehydropantoate + NADPH + H(+)</text>
        <dbReference type="Rhea" id="RHEA:16233"/>
        <dbReference type="ChEBI" id="CHEBI:11561"/>
        <dbReference type="ChEBI" id="CHEBI:15378"/>
        <dbReference type="ChEBI" id="CHEBI:15980"/>
        <dbReference type="ChEBI" id="CHEBI:57783"/>
        <dbReference type="ChEBI" id="CHEBI:58349"/>
        <dbReference type="EC" id="1.1.1.169"/>
    </reaction>
</comment>
<evidence type="ECO:0000259" key="6">
    <source>
        <dbReference type="Pfam" id="PF08546"/>
    </source>
</evidence>
<comment type="pathway">
    <text evidence="4">Cofactor biosynthesis; (R)-pantothenate biosynthesis; (R)-pantoate from 3-methyl-2-oxobutanoate: step 2/2.</text>
</comment>
<dbReference type="UniPathway" id="UPA00028">
    <property type="reaction ID" value="UER00004"/>
</dbReference>
<dbReference type="STRING" id="1390249.BHU72_07565"/>
<dbReference type="Proteomes" id="UP000095255">
    <property type="component" value="Unassembled WGS sequence"/>
</dbReference>
<comment type="caution">
    <text evidence="7">The sequence shown here is derived from an EMBL/GenBank/DDBJ whole genome shotgun (WGS) entry which is preliminary data.</text>
</comment>
<sequence>MEIKTVSLIGLGALGVLFGDHLSRNMPEGKLKVIADQGRIDKYEKNGVFINGRQCNFQYILPETHCEPADLVIFAVKYNNLEEAIEAVRHHVGEYTNIISLLNGITSESIIGQSYGMDKMVYCVAQGMVAVKVENKLTCENMGLLCIGDREPGQISEKVKRVADFFARTGLPHEVETDMYRRLWGKLMLNVGVNQTIAVYETKFAGVQAEGEARDMMIAAMKEVIAVSEKEGVHLTEQDLKYWLDVLSTLDPTGKPSMRQDVEAKRYSEVELFSGTIIHLGKKYGVPTPVNQKFYDWIRKTEDTYQRI</sequence>
<gene>
    <name evidence="7" type="ORF">BHU72_07565</name>
</gene>
<evidence type="ECO:0000256" key="4">
    <source>
        <dbReference type="RuleBase" id="RU362068"/>
    </source>
</evidence>
<dbReference type="InterPro" id="IPR013752">
    <property type="entry name" value="KPA_reductase"/>
</dbReference>
<keyword evidence="3 4" id="KW-0560">Oxidoreductase</keyword>
<evidence type="ECO:0000259" key="5">
    <source>
        <dbReference type="Pfam" id="PF02558"/>
    </source>
</evidence>
<dbReference type="Pfam" id="PF02558">
    <property type="entry name" value="ApbA"/>
    <property type="match status" value="1"/>
</dbReference>
<reference evidence="7 8" key="1">
    <citation type="submission" date="2016-09" db="EMBL/GenBank/DDBJ databases">
        <title>Desulfuribacillus arsenicus sp. nov., an obligately anaerobic, dissimilatory arsenic- and antimonate-reducing bacterium isolated from anoxic sediments.</title>
        <authorList>
            <person name="Abin C.A."/>
            <person name="Hollibaugh J.T."/>
        </authorList>
    </citation>
    <scope>NUCLEOTIDE SEQUENCE [LARGE SCALE GENOMIC DNA]</scope>
    <source>
        <strain evidence="7 8">MLFW-2</strain>
    </source>
</reference>
<organism evidence="7 8">
    <name type="scientific">Desulfuribacillus stibiiarsenatis</name>
    <dbReference type="NCBI Taxonomy" id="1390249"/>
    <lineage>
        <taxon>Bacteria</taxon>
        <taxon>Bacillati</taxon>
        <taxon>Bacillota</taxon>
        <taxon>Desulfuribacillia</taxon>
        <taxon>Desulfuribacillales</taxon>
        <taxon>Desulfuribacillaceae</taxon>
        <taxon>Desulfuribacillus</taxon>
    </lineage>
</organism>
<comment type="function">
    <text evidence="4">Catalyzes the NADPH-dependent reduction of ketopantoate into pantoic acid.</text>
</comment>
<dbReference type="Gene3D" id="1.10.1040.10">
    <property type="entry name" value="N-(1-d-carboxylethyl)-l-norvaline Dehydrogenase, domain 2"/>
    <property type="match status" value="1"/>
</dbReference>
<evidence type="ECO:0000313" key="8">
    <source>
        <dbReference type="Proteomes" id="UP000095255"/>
    </source>
</evidence>
<dbReference type="Pfam" id="PF08546">
    <property type="entry name" value="ApbA_C"/>
    <property type="match status" value="1"/>
</dbReference>
<keyword evidence="4" id="KW-0566">Pantothenate biosynthesis</keyword>
<evidence type="ECO:0000256" key="1">
    <source>
        <dbReference type="ARBA" id="ARBA00007870"/>
    </source>
</evidence>
<dbReference type="InterPro" id="IPR008927">
    <property type="entry name" value="6-PGluconate_DH-like_C_sf"/>
</dbReference>
<name>A0A1E5L3H2_9FIRM</name>
<dbReference type="SUPFAM" id="SSF51735">
    <property type="entry name" value="NAD(P)-binding Rossmann-fold domains"/>
    <property type="match status" value="1"/>
</dbReference>
<dbReference type="PANTHER" id="PTHR21708:SF26">
    <property type="entry name" value="2-DEHYDROPANTOATE 2-REDUCTASE"/>
    <property type="match status" value="1"/>
</dbReference>
<dbReference type="EMBL" id="MJAT01000036">
    <property type="protein sequence ID" value="OEH84688.1"/>
    <property type="molecule type" value="Genomic_DNA"/>
</dbReference>
<keyword evidence="8" id="KW-1185">Reference proteome</keyword>
<feature type="domain" description="Ketopantoate reductase C-terminal" evidence="6">
    <location>
        <begin position="179"/>
        <end position="300"/>
    </location>
</feature>
<evidence type="ECO:0000313" key="7">
    <source>
        <dbReference type="EMBL" id="OEH84688.1"/>
    </source>
</evidence>
<dbReference type="NCBIfam" id="TIGR00745">
    <property type="entry name" value="apbA_panE"/>
    <property type="match status" value="1"/>
</dbReference>
<dbReference type="InterPro" id="IPR036291">
    <property type="entry name" value="NAD(P)-bd_dom_sf"/>
</dbReference>
<dbReference type="EC" id="1.1.1.169" evidence="4"/>
<dbReference type="AlphaFoldDB" id="A0A1E5L3H2"/>
<dbReference type="InterPro" id="IPR013328">
    <property type="entry name" value="6PGD_dom2"/>
</dbReference>
<dbReference type="GO" id="GO:0005737">
    <property type="term" value="C:cytoplasm"/>
    <property type="evidence" value="ECO:0007669"/>
    <property type="project" value="TreeGrafter"/>
</dbReference>
<dbReference type="RefSeq" id="WP_069702787.1">
    <property type="nucleotide sequence ID" value="NZ_MJAT01000036.1"/>
</dbReference>
<accession>A0A1E5L3H2</accession>
<dbReference type="OrthoDB" id="9793586at2"/>
<protein>
    <recommendedName>
        <fullName evidence="4">2-dehydropantoate 2-reductase</fullName>
        <ecNumber evidence="4">1.1.1.169</ecNumber>
    </recommendedName>
    <alternativeName>
        <fullName evidence="4">Ketopantoate reductase</fullName>
    </alternativeName>
</protein>
<feature type="domain" description="Ketopantoate reductase N-terminal" evidence="5">
    <location>
        <begin position="8"/>
        <end position="138"/>
    </location>
</feature>
<dbReference type="GO" id="GO:0008677">
    <property type="term" value="F:2-dehydropantoate 2-reductase activity"/>
    <property type="evidence" value="ECO:0007669"/>
    <property type="project" value="UniProtKB-EC"/>
</dbReference>
<dbReference type="PANTHER" id="PTHR21708">
    <property type="entry name" value="PROBABLE 2-DEHYDROPANTOATE 2-REDUCTASE"/>
    <property type="match status" value="1"/>
</dbReference>
<comment type="similarity">
    <text evidence="1 4">Belongs to the ketopantoate reductase family.</text>
</comment>
<dbReference type="InterPro" id="IPR051402">
    <property type="entry name" value="KPR-Related"/>
</dbReference>
<evidence type="ECO:0000256" key="2">
    <source>
        <dbReference type="ARBA" id="ARBA00022857"/>
    </source>
</evidence>
<dbReference type="GO" id="GO:0015940">
    <property type="term" value="P:pantothenate biosynthetic process"/>
    <property type="evidence" value="ECO:0007669"/>
    <property type="project" value="UniProtKB-UniPathway"/>
</dbReference>
<keyword evidence="2 4" id="KW-0521">NADP</keyword>
<evidence type="ECO:0000256" key="3">
    <source>
        <dbReference type="ARBA" id="ARBA00023002"/>
    </source>
</evidence>
<dbReference type="InterPro" id="IPR003710">
    <property type="entry name" value="ApbA"/>
</dbReference>
<dbReference type="Gene3D" id="3.40.50.720">
    <property type="entry name" value="NAD(P)-binding Rossmann-like Domain"/>
    <property type="match status" value="1"/>
</dbReference>
<dbReference type="SUPFAM" id="SSF48179">
    <property type="entry name" value="6-phosphogluconate dehydrogenase C-terminal domain-like"/>
    <property type="match status" value="1"/>
</dbReference>